<dbReference type="EMBL" id="CADCTR010000200">
    <property type="protein sequence ID" value="CAA9224927.1"/>
    <property type="molecule type" value="Genomic_DNA"/>
</dbReference>
<dbReference type="Gene3D" id="1.25.40.10">
    <property type="entry name" value="Tetratricopeptide repeat domain"/>
    <property type="match status" value="1"/>
</dbReference>
<protein>
    <recommendedName>
        <fullName evidence="2">MalT-like TPR region domain-containing protein</fullName>
    </recommendedName>
</protein>
<gene>
    <name evidence="1" type="ORF">AVDCRST_MAG93-616</name>
</gene>
<evidence type="ECO:0008006" key="2">
    <source>
        <dbReference type="Google" id="ProtNLM"/>
    </source>
</evidence>
<dbReference type="InterPro" id="IPR011990">
    <property type="entry name" value="TPR-like_helical_dom_sf"/>
</dbReference>
<accession>A0A6J4HHZ3</accession>
<reference evidence="1" key="1">
    <citation type="submission" date="2020-02" db="EMBL/GenBank/DDBJ databases">
        <authorList>
            <person name="Meier V. D."/>
        </authorList>
    </citation>
    <scope>NUCLEOTIDE SEQUENCE</scope>
    <source>
        <strain evidence="1">AVDCRST_MAG93</strain>
    </source>
</reference>
<organism evidence="1">
    <name type="scientific">uncultured Chloroflexia bacterium</name>
    <dbReference type="NCBI Taxonomy" id="1672391"/>
    <lineage>
        <taxon>Bacteria</taxon>
        <taxon>Bacillati</taxon>
        <taxon>Chloroflexota</taxon>
        <taxon>Chloroflexia</taxon>
        <taxon>environmental samples</taxon>
    </lineage>
</organism>
<proteinExistence type="predicted"/>
<name>A0A6J4HHZ3_9CHLR</name>
<sequence length="160" mass="16970">LAVVANGATEPGVRMCQENLTLAQSTGSSPKLIVAALIELGYAWSAARAYKQASVALHDNLDLLRALGEKSLTADALLLAATIAEGEGNTQRAARCLGAADALYTRHSALQSIVYLLAYAQTHTNIRASLDEEAFRTAWQLGRAMSLAEALHYAADDTNI</sequence>
<dbReference type="AlphaFoldDB" id="A0A6J4HHZ3"/>
<feature type="non-terminal residue" evidence="1">
    <location>
        <position position="1"/>
    </location>
</feature>
<evidence type="ECO:0000313" key="1">
    <source>
        <dbReference type="EMBL" id="CAA9224927.1"/>
    </source>
</evidence>